<accession>A0ABM3M7B3</accession>
<dbReference type="RefSeq" id="XP_052747366.1">
    <property type="nucleotide sequence ID" value="XM_052891406.1"/>
</dbReference>
<name>A0ABM3M7B3_BICAN</name>
<dbReference type="InterPro" id="IPR005135">
    <property type="entry name" value="Endo/exonuclease/phosphatase"/>
</dbReference>
<keyword evidence="2" id="KW-1185">Reference proteome</keyword>
<dbReference type="InterPro" id="IPR036691">
    <property type="entry name" value="Endo/exonu/phosph_ase_sf"/>
</dbReference>
<dbReference type="PANTHER" id="PTHR23227">
    <property type="entry name" value="BUCENTAUR RELATED"/>
    <property type="match status" value="1"/>
</dbReference>
<dbReference type="Gene3D" id="3.60.10.10">
    <property type="entry name" value="Endonuclease/exonuclease/phosphatase"/>
    <property type="match status" value="1"/>
</dbReference>
<evidence type="ECO:0000313" key="3">
    <source>
        <dbReference type="RefSeq" id="XP_052747366.1"/>
    </source>
</evidence>
<protein>
    <submittedName>
        <fullName evidence="3">Uncharacterized protein LOC128199913</fullName>
    </submittedName>
</protein>
<evidence type="ECO:0000313" key="2">
    <source>
        <dbReference type="Proteomes" id="UP001652582"/>
    </source>
</evidence>
<dbReference type="PANTHER" id="PTHR23227:SF84">
    <property type="entry name" value="ENDONUCLEASE_EXONUCLEASE_PHOSPHATASE DOMAIN-CONTAINING PROTEIN"/>
    <property type="match status" value="1"/>
</dbReference>
<dbReference type="Pfam" id="PF14529">
    <property type="entry name" value="Exo_endo_phos_2"/>
    <property type="match status" value="1"/>
</dbReference>
<evidence type="ECO:0000259" key="1">
    <source>
        <dbReference type="Pfam" id="PF14529"/>
    </source>
</evidence>
<dbReference type="InterPro" id="IPR027124">
    <property type="entry name" value="Swc5/CFDP1/2"/>
</dbReference>
<organism evidence="2 3">
    <name type="scientific">Bicyclus anynana</name>
    <name type="common">Squinting bush brown butterfly</name>
    <dbReference type="NCBI Taxonomy" id="110368"/>
    <lineage>
        <taxon>Eukaryota</taxon>
        <taxon>Metazoa</taxon>
        <taxon>Ecdysozoa</taxon>
        <taxon>Arthropoda</taxon>
        <taxon>Hexapoda</taxon>
        <taxon>Insecta</taxon>
        <taxon>Pterygota</taxon>
        <taxon>Neoptera</taxon>
        <taxon>Endopterygota</taxon>
        <taxon>Lepidoptera</taxon>
        <taxon>Glossata</taxon>
        <taxon>Ditrysia</taxon>
        <taxon>Papilionoidea</taxon>
        <taxon>Nymphalidae</taxon>
        <taxon>Satyrinae</taxon>
        <taxon>Satyrini</taxon>
        <taxon>Mycalesina</taxon>
        <taxon>Bicyclus</taxon>
    </lineage>
</organism>
<gene>
    <name evidence="3" type="primary">LOC128199913</name>
</gene>
<proteinExistence type="predicted"/>
<feature type="domain" description="Endonuclease/exonuclease/phosphatase" evidence="1">
    <location>
        <begin position="15"/>
        <end position="155"/>
    </location>
</feature>
<dbReference type="GeneID" id="128199913"/>
<sequence>MSTLRLHLENDNFLNIISVYAPTLDKPIEIREKFYEDLTRYVQSIRSREQMIILGDFNARVGKDYTAWPKVLGRHGVGNINSNGQLLLSFCAEFDLAITNTMFRLAAKYKTTWMHPRSKHWHLIDYAIVRHRDLSQVQITRVMRSAHCWTDHRLVITKLKLCLRAPRRSCNAKSLRLDLEKLRNPGVREEYRQSLEQTFSILGSDTVGIDWTIFSSHLLDTAESIIGRKAAKNIDWFDVNDECLKAAISRHRSLLQQHTGKRQGELPANIKMSGVELRKLCRETKNRWWQDRARHIQWLSDTNQFGEFYYNVRRLIGTTPRIRVPLRTVNGDHLLKTKEEVLNRWASHFKTLLNVD</sequence>
<dbReference type="Proteomes" id="UP001652582">
    <property type="component" value="Chromosome 3"/>
</dbReference>
<dbReference type="SUPFAM" id="SSF56219">
    <property type="entry name" value="DNase I-like"/>
    <property type="match status" value="1"/>
</dbReference>
<reference evidence="3" key="1">
    <citation type="submission" date="2025-08" db="UniProtKB">
        <authorList>
            <consortium name="RefSeq"/>
        </authorList>
    </citation>
    <scope>IDENTIFICATION</scope>
</reference>